<dbReference type="Proteomes" id="UP000182235">
    <property type="component" value="Unassembled WGS sequence"/>
</dbReference>
<dbReference type="VEuPathDB" id="FungiDB:AJ78_08091"/>
<organism evidence="1 2">
    <name type="scientific">Emergomyces pasteurianus Ep9510</name>
    <dbReference type="NCBI Taxonomy" id="1447872"/>
    <lineage>
        <taxon>Eukaryota</taxon>
        <taxon>Fungi</taxon>
        <taxon>Dikarya</taxon>
        <taxon>Ascomycota</taxon>
        <taxon>Pezizomycotina</taxon>
        <taxon>Eurotiomycetes</taxon>
        <taxon>Eurotiomycetidae</taxon>
        <taxon>Onygenales</taxon>
        <taxon>Ajellomycetaceae</taxon>
        <taxon>Emergomyces</taxon>
    </lineage>
</organism>
<dbReference type="EMBL" id="LGRN01000621">
    <property type="protein sequence ID" value="OJD11063.1"/>
    <property type="molecule type" value="Genomic_DNA"/>
</dbReference>
<reference evidence="1 2" key="1">
    <citation type="submission" date="2015-07" db="EMBL/GenBank/DDBJ databases">
        <title>Emmonsia species relationships and genome sequence.</title>
        <authorList>
            <consortium name="The Broad Institute Genomics Platform"/>
            <person name="Cuomo C.A."/>
            <person name="Munoz J.F."/>
            <person name="Imamovic A."/>
            <person name="Priest M.E."/>
            <person name="Young S."/>
            <person name="Clay O.K."/>
            <person name="McEwen J.G."/>
        </authorList>
    </citation>
    <scope>NUCLEOTIDE SEQUENCE [LARGE SCALE GENOMIC DNA]</scope>
    <source>
        <strain evidence="1 2">UAMH 9510</strain>
    </source>
</reference>
<dbReference type="AlphaFoldDB" id="A0A1J9Q475"/>
<protein>
    <submittedName>
        <fullName evidence="1">Uncharacterized protein</fullName>
    </submittedName>
</protein>
<sequence length="66" mass="7326">MATEVSYQKTYRVDKVDSSPSIGIKKVLFRGNSVKVLDMTEEALRDLAGKRYIGVVSEFYPAPSSP</sequence>
<proteinExistence type="predicted"/>
<comment type="caution">
    <text evidence="1">The sequence shown here is derived from an EMBL/GenBank/DDBJ whole genome shotgun (WGS) entry which is preliminary data.</text>
</comment>
<keyword evidence="2" id="KW-1185">Reference proteome</keyword>
<evidence type="ECO:0000313" key="1">
    <source>
        <dbReference type="EMBL" id="OJD11063.1"/>
    </source>
</evidence>
<accession>A0A1J9Q475</accession>
<evidence type="ECO:0000313" key="2">
    <source>
        <dbReference type="Proteomes" id="UP000182235"/>
    </source>
</evidence>
<name>A0A1J9Q475_9EURO</name>
<gene>
    <name evidence="1" type="ORF">AJ78_08091</name>
</gene>